<dbReference type="GO" id="GO:0016787">
    <property type="term" value="F:hydrolase activity"/>
    <property type="evidence" value="ECO:0007669"/>
    <property type="project" value="UniProtKB-KW"/>
</dbReference>
<dbReference type="Proteomes" id="UP000483078">
    <property type="component" value="Unassembled WGS sequence"/>
</dbReference>
<proteinExistence type="predicted"/>
<comment type="caution">
    <text evidence="3">The sequence shown here is derived from an EMBL/GenBank/DDBJ whole genome shotgun (WGS) entry which is preliminary data.</text>
</comment>
<reference evidence="3 4" key="1">
    <citation type="submission" date="2019-06" db="EMBL/GenBank/DDBJ databases">
        <title>Enrichment of Autotrophic Halophilic Microorganisms from Red Sea Brine Pool Using Microbial Electrosynthesis System.</title>
        <authorList>
            <person name="Alqahtani M.F."/>
            <person name="Bajracharya S."/>
            <person name="Katuri K.P."/>
            <person name="Ali M."/>
            <person name="Saikaly P.E."/>
        </authorList>
    </citation>
    <scope>NUCLEOTIDE SEQUENCE [LARGE SCALE GENOMIC DNA]</scope>
    <source>
        <strain evidence="3">MES6</strain>
    </source>
</reference>
<protein>
    <submittedName>
        <fullName evidence="3">Alpha/beta hydrolase</fullName>
    </submittedName>
</protein>
<dbReference type="EMBL" id="VENJ01000008">
    <property type="protein sequence ID" value="MTJ04470.1"/>
    <property type="molecule type" value="Genomic_DNA"/>
</dbReference>
<dbReference type="Pfam" id="PF00561">
    <property type="entry name" value="Abhydrolase_1"/>
    <property type="match status" value="1"/>
</dbReference>
<evidence type="ECO:0000259" key="2">
    <source>
        <dbReference type="Pfam" id="PF00561"/>
    </source>
</evidence>
<keyword evidence="1 3" id="KW-0378">Hydrolase</keyword>
<evidence type="ECO:0000313" key="4">
    <source>
        <dbReference type="Proteomes" id="UP000483078"/>
    </source>
</evidence>
<dbReference type="PANTHER" id="PTHR43329">
    <property type="entry name" value="EPOXIDE HYDROLASE"/>
    <property type="match status" value="1"/>
</dbReference>
<evidence type="ECO:0000256" key="1">
    <source>
        <dbReference type="ARBA" id="ARBA00022801"/>
    </source>
</evidence>
<dbReference type="InterPro" id="IPR000639">
    <property type="entry name" value="Epox_hydrolase-like"/>
</dbReference>
<organism evidence="3 4">
    <name type="scientific">Sediminimonas qiaohouensis</name>
    <dbReference type="NCBI Taxonomy" id="552061"/>
    <lineage>
        <taxon>Bacteria</taxon>
        <taxon>Pseudomonadati</taxon>
        <taxon>Pseudomonadota</taxon>
        <taxon>Alphaproteobacteria</taxon>
        <taxon>Rhodobacterales</taxon>
        <taxon>Roseobacteraceae</taxon>
        <taxon>Sediminimonas</taxon>
    </lineage>
</organism>
<dbReference type="AlphaFoldDB" id="A0A7C9HAX2"/>
<dbReference type="PRINTS" id="PR00111">
    <property type="entry name" value="ABHYDROLASE"/>
</dbReference>
<name>A0A7C9HAX2_9RHOB</name>
<dbReference type="RefSeq" id="WP_273249131.1">
    <property type="nucleotide sequence ID" value="NZ_VENJ01000008.1"/>
</dbReference>
<evidence type="ECO:0000313" key="3">
    <source>
        <dbReference type="EMBL" id="MTJ04470.1"/>
    </source>
</evidence>
<accession>A0A7C9HAX2</accession>
<dbReference type="SUPFAM" id="SSF53474">
    <property type="entry name" value="alpha/beta-Hydrolases"/>
    <property type="match status" value="1"/>
</dbReference>
<dbReference type="InterPro" id="IPR000073">
    <property type="entry name" value="AB_hydrolase_1"/>
</dbReference>
<sequence length="299" mass="33131">MTSHFATLGGQRFHYLAWGPSDAPVMLLLHGFPEYSGAWADLVPHLSGRYRCIAPDQRGYGQSWAPPEVSAYGAGALVGDMCALLDHVAPGQAVTVVGHDWGAAVAYALAIREPSRVARLIVLNGVHPAPFQRALAAGGAQSQASQYIEALRTDGSEDRLAENDFEGLMRLFSAHMDLTWMTPEKTAAYKAEWARPDRLRGMINWYRASPLRVAKPGEPITDLPEMPPEKLRVAMPHLLIWGDKDTALLPESLKHLESYAPCLTVKHIPDADHWICHQQPRKVATLINDWMRYEADRPS</sequence>
<dbReference type="InterPro" id="IPR029058">
    <property type="entry name" value="AB_hydrolase_fold"/>
</dbReference>
<feature type="domain" description="AB hydrolase-1" evidence="2">
    <location>
        <begin position="24"/>
        <end position="278"/>
    </location>
</feature>
<gene>
    <name evidence="3" type="ORF">FH759_07245</name>
</gene>
<dbReference type="Gene3D" id="3.40.50.1820">
    <property type="entry name" value="alpha/beta hydrolase"/>
    <property type="match status" value="1"/>
</dbReference>
<dbReference type="PRINTS" id="PR00412">
    <property type="entry name" value="EPOXHYDRLASE"/>
</dbReference>